<accession>A0A9R1W4Q3</accession>
<comment type="caution">
    <text evidence="1">The sequence shown here is derived from an EMBL/GenBank/DDBJ whole genome shotgun (WGS) entry which is preliminary data.</text>
</comment>
<proteinExistence type="predicted"/>
<name>A0A9R1W4Q3_LACSA</name>
<protein>
    <submittedName>
        <fullName evidence="1">Uncharacterized protein</fullName>
    </submittedName>
</protein>
<evidence type="ECO:0000313" key="2">
    <source>
        <dbReference type="Proteomes" id="UP000235145"/>
    </source>
</evidence>
<dbReference type="EMBL" id="NBSK02000003">
    <property type="protein sequence ID" value="KAJ0218375.1"/>
    <property type="molecule type" value="Genomic_DNA"/>
</dbReference>
<sequence length="90" mass="10459">MANEEKDMGYKQELNSTSLLIKWIFSFMKLKITELIDRLEVFILERIQIVTRKSKSTSKVDDILEEKVRSSLLLSVVILLIVVITRSTET</sequence>
<dbReference type="PANTHER" id="PTHR33625:SF2">
    <property type="entry name" value="POST-SET DOMAIN-CONTAINING PROTEIN"/>
    <property type="match status" value="1"/>
</dbReference>
<organism evidence="1 2">
    <name type="scientific">Lactuca sativa</name>
    <name type="common">Garden lettuce</name>
    <dbReference type="NCBI Taxonomy" id="4236"/>
    <lineage>
        <taxon>Eukaryota</taxon>
        <taxon>Viridiplantae</taxon>
        <taxon>Streptophyta</taxon>
        <taxon>Embryophyta</taxon>
        <taxon>Tracheophyta</taxon>
        <taxon>Spermatophyta</taxon>
        <taxon>Magnoliopsida</taxon>
        <taxon>eudicotyledons</taxon>
        <taxon>Gunneridae</taxon>
        <taxon>Pentapetalae</taxon>
        <taxon>asterids</taxon>
        <taxon>campanulids</taxon>
        <taxon>Asterales</taxon>
        <taxon>Asteraceae</taxon>
        <taxon>Cichorioideae</taxon>
        <taxon>Cichorieae</taxon>
        <taxon>Lactucinae</taxon>
        <taxon>Lactuca</taxon>
    </lineage>
</organism>
<keyword evidence="2" id="KW-1185">Reference proteome</keyword>
<dbReference type="AlphaFoldDB" id="A0A9R1W4Q3"/>
<dbReference type="Proteomes" id="UP000235145">
    <property type="component" value="Unassembled WGS sequence"/>
</dbReference>
<reference evidence="1 2" key="1">
    <citation type="journal article" date="2017" name="Nat. Commun.">
        <title>Genome assembly with in vitro proximity ligation data and whole-genome triplication in lettuce.</title>
        <authorList>
            <person name="Reyes-Chin-Wo S."/>
            <person name="Wang Z."/>
            <person name="Yang X."/>
            <person name="Kozik A."/>
            <person name="Arikit S."/>
            <person name="Song C."/>
            <person name="Xia L."/>
            <person name="Froenicke L."/>
            <person name="Lavelle D.O."/>
            <person name="Truco M.J."/>
            <person name="Xia R."/>
            <person name="Zhu S."/>
            <person name="Xu C."/>
            <person name="Xu H."/>
            <person name="Xu X."/>
            <person name="Cox K."/>
            <person name="Korf I."/>
            <person name="Meyers B.C."/>
            <person name="Michelmore R.W."/>
        </authorList>
    </citation>
    <scope>NUCLEOTIDE SEQUENCE [LARGE SCALE GENOMIC DNA]</scope>
    <source>
        <strain evidence="2">cv. Salinas</strain>
        <tissue evidence="1">Seedlings</tissue>
    </source>
</reference>
<gene>
    <name evidence="1" type="ORF">LSAT_V11C300153100</name>
</gene>
<dbReference type="PANTHER" id="PTHR33625">
    <property type="entry name" value="OS08G0179900 PROTEIN"/>
    <property type="match status" value="1"/>
</dbReference>
<evidence type="ECO:0000313" key="1">
    <source>
        <dbReference type="EMBL" id="KAJ0218375.1"/>
    </source>
</evidence>